<keyword evidence="1" id="KW-0812">Transmembrane</keyword>
<dbReference type="Proteomes" id="UP000070226">
    <property type="component" value="Unassembled WGS sequence"/>
</dbReference>
<keyword evidence="1" id="KW-1133">Transmembrane helix</keyword>
<evidence type="ECO:0000313" key="3">
    <source>
        <dbReference type="Proteomes" id="UP000070226"/>
    </source>
</evidence>
<feature type="transmembrane region" description="Helical" evidence="1">
    <location>
        <begin position="94"/>
        <end position="113"/>
    </location>
</feature>
<dbReference type="AlphaFoldDB" id="A0A133RZH7"/>
<reference evidence="2 3" key="1">
    <citation type="submission" date="2016-01" db="EMBL/GenBank/DDBJ databases">
        <authorList>
            <person name="Oliw E.H."/>
        </authorList>
    </citation>
    <scope>NUCLEOTIDE SEQUENCE [LARGE SCALE GENOMIC DNA]</scope>
    <source>
        <strain evidence="2 3">CMW7756B</strain>
    </source>
</reference>
<gene>
    <name evidence="2" type="ORF">HMPREF3233_01970</name>
</gene>
<proteinExistence type="predicted"/>
<accession>A0A133RZH7</accession>
<feature type="transmembrane region" description="Helical" evidence="1">
    <location>
        <begin position="119"/>
        <end position="139"/>
    </location>
</feature>
<evidence type="ECO:0000313" key="2">
    <source>
        <dbReference type="EMBL" id="KXA61154.1"/>
    </source>
</evidence>
<dbReference type="RefSeq" id="WP_060808005.1">
    <property type="nucleotide sequence ID" value="NZ_KQ958138.1"/>
</dbReference>
<organism evidence="2">
    <name type="scientific">Veillonella atypica</name>
    <dbReference type="NCBI Taxonomy" id="39777"/>
    <lineage>
        <taxon>Bacteria</taxon>
        <taxon>Bacillati</taxon>
        <taxon>Bacillota</taxon>
        <taxon>Negativicutes</taxon>
        <taxon>Veillonellales</taxon>
        <taxon>Veillonellaceae</taxon>
        <taxon>Veillonella</taxon>
    </lineage>
</organism>
<feature type="transmembrane region" description="Helical" evidence="1">
    <location>
        <begin position="39"/>
        <end position="62"/>
    </location>
</feature>
<dbReference type="EMBL" id="LRQT01000123">
    <property type="protein sequence ID" value="KXA61154.1"/>
    <property type="molecule type" value="Genomic_DNA"/>
</dbReference>
<name>A0A133RZH7_9FIRM</name>
<comment type="caution">
    <text evidence="2">The sequence shown here is derived from an EMBL/GenBank/DDBJ whole genome shotgun (WGS) entry which is preliminary data.</text>
</comment>
<keyword evidence="1" id="KW-0472">Membrane</keyword>
<feature type="transmembrane region" description="Helical" evidence="1">
    <location>
        <begin position="7"/>
        <end position="27"/>
    </location>
</feature>
<sequence length="141" mass="16278">MHITKPLLWLLEPYIVYKAYLWGLRFYSHPVTWEGEPDWFSLTLTTLLTIDAIVLPLVLLYLPACNPDKNVPRWIIKIVSPLDRFVAWVESKQLGAVWMKIIGALWAFFIYLVPVYIGGQLAMAVVVALIYDVLIWATMQV</sequence>
<evidence type="ECO:0000256" key="1">
    <source>
        <dbReference type="SAM" id="Phobius"/>
    </source>
</evidence>
<dbReference type="PATRIC" id="fig|39777.7.peg.1939"/>
<protein>
    <submittedName>
        <fullName evidence="2">Uncharacterized protein</fullName>
    </submittedName>
</protein>